<organism evidence="2 3">
    <name type="scientific">Diploptera punctata</name>
    <name type="common">Pacific beetle cockroach</name>
    <dbReference type="NCBI Taxonomy" id="6984"/>
    <lineage>
        <taxon>Eukaryota</taxon>
        <taxon>Metazoa</taxon>
        <taxon>Ecdysozoa</taxon>
        <taxon>Arthropoda</taxon>
        <taxon>Hexapoda</taxon>
        <taxon>Insecta</taxon>
        <taxon>Pterygota</taxon>
        <taxon>Neoptera</taxon>
        <taxon>Polyneoptera</taxon>
        <taxon>Dictyoptera</taxon>
        <taxon>Blattodea</taxon>
        <taxon>Blaberoidea</taxon>
        <taxon>Blaberidae</taxon>
        <taxon>Diplopterinae</taxon>
        <taxon>Diploptera</taxon>
    </lineage>
</organism>
<gene>
    <name evidence="2" type="ORF">L9F63_010123</name>
</gene>
<evidence type="ECO:0000256" key="1">
    <source>
        <dbReference type="SAM" id="MobiDB-lite"/>
    </source>
</evidence>
<sequence length="493" mass="56203">FDSADDSDQGRSWQFSEDLGSSGFGNSVASFMSWTDDSEVESTRRVQKMVDELERCMYGEEPMDKLKKEVATECADWRSKFPHFRITGIGISPSTYEPEVIPDAEDKPIDEVQERFRGGCDGYVQQEEEEIIASHGSYQEESLQDIEESKGEILVSESESSRPNTGESTIVYYDQSHVEDNLKQKMKDYIMEQLFAYVWTEVSRHLEPLSKLYSERTLQSKSNRPSSTQRPGSRYTTTCASPQFLPPVETARSFTPISELSSVLQVSSKSIHRSRKRNVCPSLEPSFEYEESNDSSFLNNNILRHSAVLPTVRLPQQLSLRSANHVLAPVPTSELRGYHSAADRRSQSMLNWRYRQEKILKPLEEKQMMSLKIEASKSIVTPRQVSAPSSPPNWSRHVTLPPIENLDPYLKLQSLSSSVETKTKSIQVNPRSSSTEKQKALSPILKNDKIRIRGTGLSKLELAKQLLEEEENILFEKNGITSANDKRDRRRFR</sequence>
<feature type="non-terminal residue" evidence="2">
    <location>
        <position position="1"/>
    </location>
</feature>
<dbReference type="Proteomes" id="UP001233999">
    <property type="component" value="Unassembled WGS sequence"/>
</dbReference>
<dbReference type="EMBL" id="JASPKZ010000814">
    <property type="protein sequence ID" value="KAJ9599361.1"/>
    <property type="molecule type" value="Genomic_DNA"/>
</dbReference>
<accession>A0AAD8AHX7</accession>
<feature type="region of interest" description="Disordered" evidence="1">
    <location>
        <begin position="216"/>
        <end position="242"/>
    </location>
</feature>
<feature type="non-terminal residue" evidence="2">
    <location>
        <position position="493"/>
    </location>
</feature>
<reference evidence="2" key="1">
    <citation type="journal article" date="2023" name="IScience">
        <title>Live-bearing cockroach genome reveals convergent evolutionary mechanisms linked to viviparity in insects and beyond.</title>
        <authorList>
            <person name="Fouks B."/>
            <person name="Harrison M.C."/>
            <person name="Mikhailova A.A."/>
            <person name="Marchal E."/>
            <person name="English S."/>
            <person name="Carruthers M."/>
            <person name="Jennings E.C."/>
            <person name="Chiamaka E.L."/>
            <person name="Frigard R.A."/>
            <person name="Pippel M."/>
            <person name="Attardo G.M."/>
            <person name="Benoit J.B."/>
            <person name="Bornberg-Bauer E."/>
            <person name="Tobe S.S."/>
        </authorList>
    </citation>
    <scope>NUCLEOTIDE SEQUENCE</scope>
    <source>
        <strain evidence="2">Stay&amp;Tobe</strain>
    </source>
</reference>
<evidence type="ECO:0000313" key="2">
    <source>
        <dbReference type="EMBL" id="KAJ9599361.1"/>
    </source>
</evidence>
<dbReference type="AlphaFoldDB" id="A0AAD8AHX7"/>
<proteinExistence type="predicted"/>
<name>A0AAD8AHX7_DIPPU</name>
<feature type="compositionally biased region" description="Polar residues" evidence="1">
    <location>
        <begin position="420"/>
        <end position="433"/>
    </location>
</feature>
<dbReference type="InterPro" id="IPR039630">
    <property type="entry name" value="FAM149"/>
</dbReference>
<keyword evidence="3" id="KW-1185">Reference proteome</keyword>
<dbReference type="PANTHER" id="PTHR31997">
    <property type="entry name" value="AGAP003710-PA"/>
    <property type="match status" value="1"/>
</dbReference>
<evidence type="ECO:0008006" key="4">
    <source>
        <dbReference type="Google" id="ProtNLM"/>
    </source>
</evidence>
<dbReference type="PANTHER" id="PTHR31997:SF1">
    <property type="entry name" value="AGAP003710-PA"/>
    <property type="match status" value="1"/>
</dbReference>
<feature type="region of interest" description="Disordered" evidence="1">
    <location>
        <begin position="1"/>
        <end position="24"/>
    </location>
</feature>
<feature type="region of interest" description="Disordered" evidence="1">
    <location>
        <begin position="420"/>
        <end position="440"/>
    </location>
</feature>
<evidence type="ECO:0000313" key="3">
    <source>
        <dbReference type="Proteomes" id="UP001233999"/>
    </source>
</evidence>
<reference evidence="2" key="2">
    <citation type="submission" date="2023-05" db="EMBL/GenBank/DDBJ databases">
        <authorList>
            <person name="Fouks B."/>
        </authorList>
    </citation>
    <scope>NUCLEOTIDE SEQUENCE</scope>
    <source>
        <strain evidence="2">Stay&amp;Tobe</strain>
        <tissue evidence="2">Testes</tissue>
    </source>
</reference>
<protein>
    <recommendedName>
        <fullName evidence="4">DUF3719 domain-containing protein</fullName>
    </recommendedName>
</protein>
<feature type="compositionally biased region" description="Polar residues" evidence="1">
    <location>
        <begin position="216"/>
        <end position="241"/>
    </location>
</feature>
<comment type="caution">
    <text evidence="2">The sequence shown here is derived from an EMBL/GenBank/DDBJ whole genome shotgun (WGS) entry which is preliminary data.</text>
</comment>